<dbReference type="OrthoDB" id="9801424at2"/>
<dbReference type="InterPro" id="IPR006638">
    <property type="entry name" value="Elp3/MiaA/NifB-like_rSAM"/>
</dbReference>
<dbReference type="STRING" id="1544798.LH29_01640"/>
<dbReference type="SFLD" id="SFLDS00029">
    <property type="entry name" value="Radical_SAM"/>
    <property type="match status" value="1"/>
</dbReference>
<dbReference type="GO" id="GO:0008168">
    <property type="term" value="F:methyltransferase activity"/>
    <property type="evidence" value="ECO:0007669"/>
    <property type="project" value="UniProtKB-KW"/>
</dbReference>
<dbReference type="Pfam" id="PF13282">
    <property type="entry name" value="DUF4070"/>
    <property type="match status" value="1"/>
</dbReference>
<dbReference type="SUPFAM" id="SSF102114">
    <property type="entry name" value="Radical SAM enzymes"/>
    <property type="match status" value="1"/>
</dbReference>
<dbReference type="CDD" id="cd01335">
    <property type="entry name" value="Radical_SAM"/>
    <property type="match status" value="1"/>
</dbReference>
<dbReference type="InterPro" id="IPR034466">
    <property type="entry name" value="Methyltransferase_Class_B"/>
</dbReference>
<keyword evidence="7" id="KW-0808">Transferase</keyword>
<dbReference type="InterPro" id="IPR025274">
    <property type="entry name" value="DUF4070"/>
</dbReference>
<comment type="cofactor">
    <cofactor evidence="1">
        <name>[4Fe-4S] cluster</name>
        <dbReference type="ChEBI" id="CHEBI:49883"/>
    </cofactor>
</comment>
<dbReference type="AlphaFoldDB" id="A0A0D8JC10"/>
<evidence type="ECO:0000256" key="2">
    <source>
        <dbReference type="ARBA" id="ARBA00022691"/>
    </source>
</evidence>
<dbReference type="InterPro" id="IPR023404">
    <property type="entry name" value="rSAM_horseshoe"/>
</dbReference>
<gene>
    <name evidence="7" type="ORF">LH29_01640</name>
</gene>
<dbReference type="PROSITE" id="PS51918">
    <property type="entry name" value="RADICAL_SAM"/>
    <property type="match status" value="1"/>
</dbReference>
<dbReference type="GO" id="GO:0005829">
    <property type="term" value="C:cytosol"/>
    <property type="evidence" value="ECO:0007669"/>
    <property type="project" value="TreeGrafter"/>
</dbReference>
<dbReference type="GO" id="GO:0046872">
    <property type="term" value="F:metal ion binding"/>
    <property type="evidence" value="ECO:0007669"/>
    <property type="project" value="UniProtKB-KW"/>
</dbReference>
<dbReference type="InterPro" id="IPR007197">
    <property type="entry name" value="rSAM"/>
</dbReference>
<keyword evidence="5" id="KW-0411">Iron-sulfur</keyword>
<name>A0A0D8JC10_9BACT</name>
<dbReference type="Gene3D" id="3.80.30.20">
    <property type="entry name" value="tm_1862 like domain"/>
    <property type="match status" value="1"/>
</dbReference>
<dbReference type="Pfam" id="PF04055">
    <property type="entry name" value="Radical_SAM"/>
    <property type="match status" value="1"/>
</dbReference>
<dbReference type="InterPro" id="IPR058240">
    <property type="entry name" value="rSAM_sf"/>
</dbReference>
<keyword evidence="4" id="KW-0408">Iron</keyword>
<dbReference type="PANTHER" id="PTHR43409">
    <property type="entry name" value="ANAEROBIC MAGNESIUM-PROTOPORPHYRIN IX MONOMETHYL ESTER CYCLASE-RELATED"/>
    <property type="match status" value="1"/>
</dbReference>
<evidence type="ECO:0000256" key="1">
    <source>
        <dbReference type="ARBA" id="ARBA00001966"/>
    </source>
</evidence>
<evidence type="ECO:0000256" key="5">
    <source>
        <dbReference type="ARBA" id="ARBA00023014"/>
    </source>
</evidence>
<sequence>MKILLVYPEYPDTFWSFKYALKFVSKKAAYPPLGLITVASLLPGHWETKLVDMNIEKLHSSDLVWADYVFLGAMNTQILSAITVIARCNHLNIPVVAGGPLFTADYKKFGNVDHLVLNEAEITLPRFLKDLENGKPKHLYQTEQFATMKDSPVPDYSLVKLNKYTSQSIQFSRGCPFNCEFCDITALLGHQCRLKPTQQIITELQNLYDQNFRGSVFFVDDNFIGNKKRIKTQLLPAIITWMEQHNYPFHFTTEASINLSDDEELMNLMTRAGFLSVFIGIETPEEMSLNECNKVQNKNRNLIDSVKKVQKAGMEVLGGFIIGFDSDTPNIFQRQIQFIQESGIISAMVGLLNAPTKSQLYKRLQSEGRILDDWDGDNTSNAMNFIPKMDSEKLRNGFNQVIRGIYSGKAFYERVKNFLKDFDPKVKSKNKMNATKVKAFFRSVFIIGILDRDRKYYWKLFFWSLIHRRDMFPMAITYAVYGYHFKRSYTKIF</sequence>
<proteinExistence type="predicted"/>
<evidence type="ECO:0000313" key="7">
    <source>
        <dbReference type="EMBL" id="KJF44249.1"/>
    </source>
</evidence>
<evidence type="ECO:0000256" key="3">
    <source>
        <dbReference type="ARBA" id="ARBA00022723"/>
    </source>
</evidence>
<dbReference type="RefSeq" id="WP_045025807.1">
    <property type="nucleotide sequence ID" value="NZ_JRHC01000001.1"/>
</dbReference>
<dbReference type="InterPro" id="IPR051198">
    <property type="entry name" value="BchE-like"/>
</dbReference>
<comment type="caution">
    <text evidence="7">The sequence shown here is derived from an EMBL/GenBank/DDBJ whole genome shotgun (WGS) entry which is preliminary data.</text>
</comment>
<keyword evidence="8" id="KW-1185">Reference proteome</keyword>
<evidence type="ECO:0000256" key="4">
    <source>
        <dbReference type="ARBA" id="ARBA00023004"/>
    </source>
</evidence>
<dbReference type="SFLD" id="SFLDG01082">
    <property type="entry name" value="B12-binding_domain_containing"/>
    <property type="match status" value="1"/>
</dbReference>
<organism evidence="7 8">
    <name type="scientific">Draconibacterium sediminis</name>
    <dbReference type="NCBI Taxonomy" id="1544798"/>
    <lineage>
        <taxon>Bacteria</taxon>
        <taxon>Pseudomonadati</taxon>
        <taxon>Bacteroidota</taxon>
        <taxon>Bacteroidia</taxon>
        <taxon>Marinilabiliales</taxon>
        <taxon>Prolixibacteraceae</taxon>
        <taxon>Draconibacterium</taxon>
    </lineage>
</organism>
<dbReference type="SFLD" id="SFLDG01123">
    <property type="entry name" value="methyltransferase_(Class_B)"/>
    <property type="match status" value="1"/>
</dbReference>
<dbReference type="SMART" id="SM00729">
    <property type="entry name" value="Elp3"/>
    <property type="match status" value="1"/>
</dbReference>
<feature type="domain" description="Radical SAM core" evidence="6">
    <location>
        <begin position="161"/>
        <end position="390"/>
    </location>
</feature>
<keyword evidence="7" id="KW-0489">Methyltransferase</keyword>
<reference evidence="7 8" key="1">
    <citation type="submission" date="2014-09" db="EMBL/GenBank/DDBJ databases">
        <title>Draft Genome Sequence of Draconibacterium sp. JN14CK-3.</title>
        <authorList>
            <person name="Dong C."/>
            <person name="Lai Q."/>
            <person name="Shao Z."/>
        </authorList>
    </citation>
    <scope>NUCLEOTIDE SEQUENCE [LARGE SCALE GENOMIC DNA]</scope>
    <source>
        <strain evidence="7 8">JN14CK-3</strain>
    </source>
</reference>
<dbReference type="Gene3D" id="3.40.50.280">
    <property type="entry name" value="Cobalamin-binding domain"/>
    <property type="match status" value="1"/>
</dbReference>
<dbReference type="SFLD" id="SFLDF00303">
    <property type="entry name" value="hopanoid_C2-methyltransferase"/>
    <property type="match status" value="1"/>
</dbReference>
<evidence type="ECO:0000259" key="6">
    <source>
        <dbReference type="PROSITE" id="PS51918"/>
    </source>
</evidence>
<protein>
    <submittedName>
        <fullName evidence="7">Methyltransferase</fullName>
    </submittedName>
</protein>
<evidence type="ECO:0000313" key="8">
    <source>
        <dbReference type="Proteomes" id="UP000032544"/>
    </source>
</evidence>
<dbReference type="Proteomes" id="UP000032544">
    <property type="component" value="Unassembled WGS sequence"/>
</dbReference>
<dbReference type="GO" id="GO:0032259">
    <property type="term" value="P:methylation"/>
    <property type="evidence" value="ECO:0007669"/>
    <property type="project" value="UniProtKB-KW"/>
</dbReference>
<dbReference type="InterPro" id="IPR034530">
    <property type="entry name" value="HpnP-like"/>
</dbReference>
<accession>A0A0D8JC10</accession>
<dbReference type="PANTHER" id="PTHR43409:SF3">
    <property type="entry name" value="HYPOTHETICAL METHYLTRANSFERASE"/>
    <property type="match status" value="1"/>
</dbReference>
<keyword evidence="2" id="KW-0949">S-adenosyl-L-methionine</keyword>
<keyword evidence="3" id="KW-0479">Metal-binding</keyword>
<dbReference type="EMBL" id="JRHC01000001">
    <property type="protein sequence ID" value="KJF44249.1"/>
    <property type="molecule type" value="Genomic_DNA"/>
</dbReference>
<dbReference type="PATRIC" id="fig|1544798.3.peg.342"/>
<dbReference type="GO" id="GO:0051539">
    <property type="term" value="F:4 iron, 4 sulfur cluster binding"/>
    <property type="evidence" value="ECO:0007669"/>
    <property type="project" value="UniProtKB-KW"/>
</dbReference>